<comment type="similarity">
    <text evidence="10">Belongs to the fibril-associated collagens with interrupted helices (FACIT) family.</text>
</comment>
<evidence type="ECO:0000256" key="5">
    <source>
        <dbReference type="ARBA" id="ARBA00022737"/>
    </source>
</evidence>
<dbReference type="PANTHER" id="PTHR24020">
    <property type="entry name" value="COLLAGEN ALPHA"/>
    <property type="match status" value="1"/>
</dbReference>
<dbReference type="FunFam" id="3.40.50.410:FF:000001">
    <property type="entry name" value="Collagen, type XII, alpha 1"/>
    <property type="match status" value="2"/>
</dbReference>
<feature type="compositionally biased region" description="Acidic residues" evidence="11">
    <location>
        <begin position="1750"/>
        <end position="1759"/>
    </location>
</feature>
<dbReference type="CDD" id="cd00063">
    <property type="entry name" value="FN3"/>
    <property type="match status" value="7"/>
</dbReference>
<dbReference type="Pfam" id="PF01391">
    <property type="entry name" value="Collagen"/>
    <property type="match status" value="1"/>
</dbReference>
<dbReference type="Gene3D" id="3.40.50.410">
    <property type="entry name" value="von Willebrand factor, type A domain"/>
    <property type="match status" value="2"/>
</dbReference>
<dbReference type="PROSITE" id="PS50234">
    <property type="entry name" value="VWFA"/>
    <property type="match status" value="2"/>
</dbReference>
<dbReference type="InterPro" id="IPR048287">
    <property type="entry name" value="TSPN-like_N"/>
</dbReference>
<dbReference type="FunFam" id="2.60.120.200:FF:000008">
    <property type="entry name" value="Collagen type XII alpha 1 chain"/>
    <property type="match status" value="1"/>
</dbReference>
<dbReference type="Gene3D" id="2.60.40.10">
    <property type="entry name" value="Immunoglobulins"/>
    <property type="match status" value="8"/>
</dbReference>
<dbReference type="Pfam" id="PF00041">
    <property type="entry name" value="fn3"/>
    <property type="match status" value="7"/>
</dbReference>
<feature type="domain" description="VWFA" evidence="12">
    <location>
        <begin position="994"/>
        <end position="1167"/>
    </location>
</feature>
<feature type="compositionally biased region" description="Pro residues" evidence="11">
    <location>
        <begin position="1545"/>
        <end position="1559"/>
    </location>
</feature>
<evidence type="ECO:0000256" key="1">
    <source>
        <dbReference type="ARBA" id="ARBA00004498"/>
    </source>
</evidence>
<evidence type="ECO:0000256" key="9">
    <source>
        <dbReference type="ARBA" id="ARBA00023278"/>
    </source>
</evidence>
<organism evidence="14 15">
    <name type="scientific">Monopterus albus</name>
    <name type="common">Swamp eel</name>
    <dbReference type="NCBI Taxonomy" id="43700"/>
    <lineage>
        <taxon>Eukaryota</taxon>
        <taxon>Metazoa</taxon>
        <taxon>Chordata</taxon>
        <taxon>Craniata</taxon>
        <taxon>Vertebrata</taxon>
        <taxon>Euteleostomi</taxon>
        <taxon>Actinopterygii</taxon>
        <taxon>Neopterygii</taxon>
        <taxon>Teleostei</taxon>
        <taxon>Neoteleostei</taxon>
        <taxon>Acanthomorphata</taxon>
        <taxon>Anabantaria</taxon>
        <taxon>Synbranchiformes</taxon>
        <taxon>Synbranchidae</taxon>
        <taxon>Monopterus</taxon>
    </lineage>
</organism>
<dbReference type="Ensembl" id="ENSMALT00000011562.1">
    <property type="protein sequence ID" value="ENSMALP00000011320.1"/>
    <property type="gene ID" value="ENSMALG00000008000.1"/>
</dbReference>
<feature type="region of interest" description="Disordered" evidence="11">
    <location>
        <begin position="1542"/>
        <end position="1649"/>
    </location>
</feature>
<feature type="region of interest" description="Disordered" evidence="11">
    <location>
        <begin position="1441"/>
        <end position="1466"/>
    </location>
</feature>
<dbReference type="STRING" id="43700.ENSMALP00000011320"/>
<dbReference type="Pfam" id="PF00092">
    <property type="entry name" value="VWA"/>
    <property type="match status" value="2"/>
</dbReference>
<feature type="domain" description="Fibronectin type-III" evidence="13">
    <location>
        <begin position="787"/>
        <end position="877"/>
    </location>
</feature>
<keyword evidence="15" id="KW-1185">Reference proteome</keyword>
<evidence type="ECO:0000256" key="7">
    <source>
        <dbReference type="ARBA" id="ARBA00023119"/>
    </source>
</evidence>
<keyword evidence="2" id="KW-0964">Secreted</keyword>
<evidence type="ECO:0000313" key="15">
    <source>
        <dbReference type="Proteomes" id="UP000261600"/>
    </source>
</evidence>
<dbReference type="PANTHER" id="PTHR24020:SF15">
    <property type="entry name" value="COLLAGEN ALPHA-1(XIV) CHAIN"/>
    <property type="match status" value="1"/>
</dbReference>
<keyword evidence="4" id="KW-0732">Signal</keyword>
<accession>A0A3Q3J3Y2</accession>
<dbReference type="FunFam" id="2.60.40.10:FF:000444">
    <property type="entry name" value="Collagen alpha-1(XIV) chain isoform X2"/>
    <property type="match status" value="1"/>
</dbReference>
<dbReference type="InterPro" id="IPR050525">
    <property type="entry name" value="ECM_Assembly_Org"/>
</dbReference>
<evidence type="ECO:0000256" key="10">
    <source>
        <dbReference type="ARBA" id="ARBA00049648"/>
    </source>
</evidence>
<dbReference type="InterPro" id="IPR036116">
    <property type="entry name" value="FN3_sf"/>
</dbReference>
<feature type="domain" description="Fibronectin type-III" evidence="13">
    <location>
        <begin position="515"/>
        <end position="603"/>
    </location>
</feature>
<comment type="subcellular location">
    <subcellularLocation>
        <location evidence="1">Secreted</location>
        <location evidence="1">Extracellular space</location>
        <location evidence="1">Extracellular matrix</location>
    </subcellularLocation>
</comment>
<evidence type="ECO:0000259" key="12">
    <source>
        <dbReference type="PROSITE" id="PS50234"/>
    </source>
</evidence>
<dbReference type="GO" id="GO:0005615">
    <property type="term" value="C:extracellular space"/>
    <property type="evidence" value="ECO:0007669"/>
    <property type="project" value="TreeGrafter"/>
</dbReference>
<dbReference type="PRINTS" id="PR00453">
    <property type="entry name" value="VWFADOMAIN"/>
</dbReference>
<keyword evidence="7" id="KW-0176">Collagen</keyword>
<dbReference type="Proteomes" id="UP000261600">
    <property type="component" value="Unplaced"/>
</dbReference>
<evidence type="ECO:0000259" key="13">
    <source>
        <dbReference type="PROSITE" id="PS50853"/>
    </source>
</evidence>
<feature type="compositionally biased region" description="Pro residues" evidence="11">
    <location>
        <begin position="1451"/>
        <end position="1461"/>
    </location>
</feature>
<evidence type="ECO:0000256" key="3">
    <source>
        <dbReference type="ARBA" id="ARBA00022530"/>
    </source>
</evidence>
<dbReference type="FunFam" id="2.60.40.10:FF:000234">
    <property type="entry name" value="Collagen, type XII, alpha 1"/>
    <property type="match status" value="2"/>
</dbReference>
<dbReference type="SUPFAM" id="SSF49899">
    <property type="entry name" value="Concanavalin A-like lectins/glucanases"/>
    <property type="match status" value="1"/>
</dbReference>
<dbReference type="InterPro" id="IPR036465">
    <property type="entry name" value="vWFA_dom_sf"/>
</dbReference>
<evidence type="ECO:0000256" key="4">
    <source>
        <dbReference type="ARBA" id="ARBA00022729"/>
    </source>
</evidence>
<dbReference type="PROSITE" id="PS50853">
    <property type="entry name" value="FN3"/>
    <property type="match status" value="6"/>
</dbReference>
<reference evidence="14" key="1">
    <citation type="submission" date="2025-08" db="UniProtKB">
        <authorList>
            <consortium name="Ensembl"/>
        </authorList>
    </citation>
    <scope>IDENTIFICATION</scope>
</reference>
<feature type="region of interest" description="Disordered" evidence="11">
    <location>
        <begin position="95"/>
        <end position="126"/>
    </location>
</feature>
<name>A0A3Q3J3Y2_MONAL</name>
<feature type="compositionally biased region" description="Basic and acidic residues" evidence="11">
    <location>
        <begin position="1581"/>
        <end position="1593"/>
    </location>
</feature>
<reference evidence="14" key="2">
    <citation type="submission" date="2025-09" db="UniProtKB">
        <authorList>
            <consortium name="Ensembl"/>
        </authorList>
    </citation>
    <scope>IDENTIFICATION</scope>
</reference>
<keyword evidence="3" id="KW-0272">Extracellular matrix</keyword>
<dbReference type="SMART" id="SM00327">
    <property type="entry name" value="VWA"/>
    <property type="match status" value="2"/>
</dbReference>
<protein>
    <recommendedName>
        <fullName evidence="16">Collagen, type XIV, alpha 1a</fullName>
    </recommendedName>
</protein>
<keyword evidence="8" id="KW-0325">Glycoprotein</keyword>
<dbReference type="GO" id="GO:0005614">
    <property type="term" value="C:interstitial matrix"/>
    <property type="evidence" value="ECO:0007669"/>
    <property type="project" value="TreeGrafter"/>
</dbReference>
<dbReference type="GO" id="GO:0007155">
    <property type="term" value="P:cell adhesion"/>
    <property type="evidence" value="ECO:0007669"/>
    <property type="project" value="UniProtKB-KW"/>
</dbReference>
<keyword evidence="6" id="KW-0130">Cell adhesion</keyword>
<dbReference type="GO" id="GO:0005581">
    <property type="term" value="C:collagen trimer"/>
    <property type="evidence" value="ECO:0007669"/>
    <property type="project" value="UniProtKB-KW"/>
</dbReference>
<dbReference type="InterPro" id="IPR008160">
    <property type="entry name" value="Collagen"/>
</dbReference>
<feature type="domain" description="Fibronectin type-III" evidence="13">
    <location>
        <begin position="19"/>
        <end position="108"/>
    </location>
</feature>
<evidence type="ECO:0000256" key="6">
    <source>
        <dbReference type="ARBA" id="ARBA00022889"/>
    </source>
</evidence>
<feature type="compositionally biased region" description="Low complexity" evidence="11">
    <location>
        <begin position="1708"/>
        <end position="1719"/>
    </location>
</feature>
<feature type="domain" description="Fibronectin type-III" evidence="13">
    <location>
        <begin position="604"/>
        <end position="689"/>
    </location>
</feature>
<proteinExistence type="inferred from homology"/>
<feature type="domain" description="Fibronectin type-III" evidence="13">
    <location>
        <begin position="344"/>
        <end position="434"/>
    </location>
</feature>
<feature type="region of interest" description="Disordered" evidence="11">
    <location>
        <begin position="1687"/>
        <end position="1759"/>
    </location>
</feature>
<evidence type="ECO:0000256" key="11">
    <source>
        <dbReference type="SAM" id="MobiDB-lite"/>
    </source>
</evidence>
<evidence type="ECO:0000313" key="14">
    <source>
        <dbReference type="Ensembl" id="ENSMALP00000011320.1"/>
    </source>
</evidence>
<evidence type="ECO:0000256" key="2">
    <source>
        <dbReference type="ARBA" id="ARBA00022525"/>
    </source>
</evidence>
<feature type="compositionally biased region" description="Acidic residues" evidence="11">
    <location>
        <begin position="1689"/>
        <end position="1699"/>
    </location>
</feature>
<evidence type="ECO:0008006" key="16">
    <source>
        <dbReference type="Google" id="ProtNLM"/>
    </source>
</evidence>
<evidence type="ECO:0000256" key="8">
    <source>
        <dbReference type="ARBA" id="ARBA00023180"/>
    </source>
</evidence>
<dbReference type="InterPro" id="IPR013320">
    <property type="entry name" value="ConA-like_dom_sf"/>
</dbReference>
<dbReference type="InterPro" id="IPR003961">
    <property type="entry name" value="FN3_dom"/>
</dbReference>
<dbReference type="SMART" id="SM00060">
    <property type="entry name" value="FN3"/>
    <property type="match status" value="8"/>
</dbReference>
<keyword evidence="9" id="KW-0379">Hydroxylation</keyword>
<dbReference type="InterPro" id="IPR002035">
    <property type="entry name" value="VWF_A"/>
</dbReference>
<sequence length="1759" mass="191342">MISKTSKLKFSPSLPLFPAPRRLRFKVLSSSKLLVSWKEPRGDFDSYLFLYNSIPGGQQREITLPKFHNKVLITDYNSTLDYTFSIIVVSGSKQSRPLQGRHKGGESDGGDETGPQRLPDSAVPPEDANKISGADQFVCYTEAIADIVILVDGSWSIGRVNFRLVRMFLENLVNAFDVGINKTRIGLAQYSGDPRIEWHLNAFSTKDAVIDAVKNLPYKGGNTLTGLALTYISENCFKPESGSRVGVPKIGILITDGKSQDDVIPPAESLRSAGIELFAIGVKNADENELHSIASQPANTHVYNVADFNVMSSIVEGLTRTVCEQVEQQDKDIKEKHIPEKTGPPLDLLTSEVTARSFRVSWSHAPGNVEKYRVVYYPVHGGEPQEAVVDGSETSAVLQHLSLLTEYQLAVFAVYANEASEALRGSETTLALPTVTDLQLFDVTHSSMKARWDSVDGVSGYLLLYAPPTLSDGVTELELDGLTPHTDYTVTVYAMFGEETSDPVTNQETTLPLSPPSNLQLSDITHNSAHISWDPAPRGVEGYRIVWVKTDGRITEEVEVGPVNSYDLSELTPLMEYSVSIFALYSEGQSEPLNDRFTTTPVPGPLNLRSSGVGTDSFKVSWDHSADDIVLYRLSWAPFAGGDSKEVILSGSDNRYTLSDLSPSTEYEVMLTAIFSDESESDTISVMETTLARQAVRNLQLSDETTQSLEASWEMDDPRVQSYRVSYAVLRDDHKEESVLVPGGQRRAVLQPLLSDTQYKVTVTPVYTDGDDGISVSALGATLPLFSPGNLRVSEEWYNRFRVTWDPPRFPTVGYRIVYQPINVPGPALETRVGEDVNSVLLVNLLSGTEYSLQVTASYPAGQSEPLLVNAKTLFLGISGLSTYQVRHNSMCVQWQPLLHATIYRLFIQSTLNGQRQEVSQGGGASRQCFYNLTPSSQYQISIHTQIQGMEGPSVSITDMTMPAPTQAPTEAPTTEPPPTIPPAKEVCKEAKADLVFLVDGSWSIGDDNFMKITRFLYSTMGSLDLIGPDGTQVAVVQFSDDARTEFQLSSYGDKEALLDAIQRIRYKGGNTKTGRAIKHVRDSIFTSEAGARRGIPRVLVVLTDGRSQDDVNQVSKEMQMDGHVIFAIGFADADYGELVNIASKPSDRHVFFVDDLDAVKKIEEQLITFVCEAVTATCPSVWMSGNTMAGFRMMEKFGLVEKEYSTIPGVSLELGSFNSFPCYRLHRDALVSQPTKYLHPEGLPSDYTISMMLRLLPETPQEPFALWEILSKNGNPLVGLILDNSGKTLTFFNHDYKGDFQNVTFEGTGIKRIFHGSFHKLHVTISKTSVKVVLDCSVVGEKPINAAGNITTDGEEVLGRMVHSSGTRDRSASFQLQMFDIICSTSWASRDKCCELPALRVEEHCPAMPHACTCSQDSKGPPGPSGPPVRDHCFSIQLSGPQGPVGESGPPGPLGPPGPQGPSGLSIQGPSVRLCLCVFTLCVLKDNHILRAAFVLQGDVQSQAAVRAIARQVCEQLIQSHLSHYSSILNQIPVQAAVSVQAVPGPPGEPGRRGPPGPQGEQGPPGGPGFPGANGQNGRPGERGLPGEKGERGSPGVGIQGPRGPPGPPGLPGEGRTGSQGPPGRPGSPGTAGRPGSPGTTGPAGPPGYCDQSSCLGYNIGVQPLPHGGYQPYNQLHNPAAVAYNDRGEEEEEEEEQEQCPYYHRGYPPQYYSQQPSQGRHGYHSSPTHSEDMELRSPGIISFSQDALVMEENEEEGL</sequence>
<feature type="compositionally biased region" description="Low complexity" evidence="11">
    <location>
        <begin position="1620"/>
        <end position="1644"/>
    </location>
</feature>
<dbReference type="FunFam" id="2.60.40.10:FF:000480">
    <property type="entry name" value="Collagen, type XII, alpha 1"/>
    <property type="match status" value="1"/>
</dbReference>
<dbReference type="Gene3D" id="2.60.120.200">
    <property type="match status" value="1"/>
</dbReference>
<dbReference type="InterPro" id="IPR013783">
    <property type="entry name" value="Ig-like_fold"/>
</dbReference>
<dbReference type="SMART" id="SM00210">
    <property type="entry name" value="TSPN"/>
    <property type="match status" value="1"/>
</dbReference>
<feature type="domain" description="Fibronectin type-III" evidence="13">
    <location>
        <begin position="695"/>
        <end position="786"/>
    </location>
</feature>
<dbReference type="SUPFAM" id="SSF49265">
    <property type="entry name" value="Fibronectin type III"/>
    <property type="match status" value="7"/>
</dbReference>
<feature type="domain" description="VWFA" evidence="12">
    <location>
        <begin position="146"/>
        <end position="318"/>
    </location>
</feature>
<dbReference type="CDD" id="cd01482">
    <property type="entry name" value="vWA_collagen_alphaI-XII-like"/>
    <property type="match status" value="2"/>
</dbReference>
<keyword evidence="5" id="KW-0677">Repeat</keyword>
<dbReference type="SUPFAM" id="SSF53300">
    <property type="entry name" value="vWA-like"/>
    <property type="match status" value="2"/>
</dbReference>